<dbReference type="HAMAP" id="MF_01924">
    <property type="entry name" value="A_A_dipeptidase"/>
    <property type="match status" value="1"/>
</dbReference>
<dbReference type="CDD" id="cd14817">
    <property type="entry name" value="D-Ala-D-Ala_dipeptidase_VanX"/>
    <property type="match status" value="1"/>
</dbReference>
<keyword evidence="5 9" id="KW-0862">Zinc</keyword>
<dbReference type="EMBL" id="LKHV01000001">
    <property type="protein sequence ID" value="KRG19859.1"/>
    <property type="molecule type" value="Genomic_DNA"/>
</dbReference>
<evidence type="ECO:0000256" key="10">
    <source>
        <dbReference type="PIRNR" id="PIRNR026671"/>
    </source>
</evidence>
<reference evidence="12" key="3">
    <citation type="submission" date="2021-06" db="EMBL/GenBank/DDBJ databases">
        <title>Genomic Description and Analysis of Intracellular Bacteria, Candidatus Berkiella cookevillensis and Candidatus Berkiella aquae.</title>
        <authorList>
            <person name="Kidane D.T."/>
            <person name="Mehari Y.T."/>
            <person name="Rice F.C."/>
            <person name="Arivett B.A."/>
            <person name="Farone A.L."/>
            <person name="Berk S.G."/>
            <person name="Farone M.B."/>
        </authorList>
    </citation>
    <scope>NUCLEOTIDE SEQUENCE</scope>
    <source>
        <strain evidence="12">CC99</strain>
    </source>
</reference>
<evidence type="ECO:0000256" key="5">
    <source>
        <dbReference type="ARBA" id="ARBA00022833"/>
    </source>
</evidence>
<evidence type="ECO:0000256" key="8">
    <source>
        <dbReference type="ARBA" id="ARBA00023316"/>
    </source>
</evidence>
<evidence type="ECO:0000313" key="11">
    <source>
        <dbReference type="EMBL" id="KRG19859.1"/>
    </source>
</evidence>
<dbReference type="GO" id="GO:0071555">
    <property type="term" value="P:cell wall organization"/>
    <property type="evidence" value="ECO:0007669"/>
    <property type="project" value="UniProtKB-KW"/>
</dbReference>
<keyword evidence="3 9" id="KW-0479">Metal-binding</keyword>
<dbReference type="PIRSF" id="PIRSF026671">
    <property type="entry name" value="AA_dipeptidase"/>
    <property type="match status" value="1"/>
</dbReference>
<dbReference type="Proteomes" id="UP000051494">
    <property type="component" value="Unassembled WGS sequence"/>
</dbReference>
<feature type="binding site" evidence="9">
    <location>
        <position position="194"/>
    </location>
    <ligand>
        <name>Zn(2+)</name>
        <dbReference type="ChEBI" id="CHEBI:29105"/>
        <note>catalytic</note>
    </ligand>
</feature>
<dbReference type="OrthoDB" id="9801430at2"/>
<dbReference type="SUPFAM" id="SSF55166">
    <property type="entry name" value="Hedgehog/DD-peptidase"/>
    <property type="match status" value="1"/>
</dbReference>
<dbReference type="AlphaFoldDB" id="A0A0Q9YUR4"/>
<proteinExistence type="inferred from homology"/>
<feature type="site" description="Transition state stabilizer" evidence="9">
    <location>
        <position position="80"/>
    </location>
</feature>
<comment type="cofactor">
    <cofactor evidence="9">
        <name>Zn(2+)</name>
        <dbReference type="ChEBI" id="CHEBI:29105"/>
    </cofactor>
    <text evidence="9">Binds 1 zinc ion per subunit.</text>
</comment>
<dbReference type="InterPro" id="IPR009045">
    <property type="entry name" value="Zn_M74/Hedgehog-like"/>
</dbReference>
<evidence type="ECO:0000256" key="3">
    <source>
        <dbReference type="ARBA" id="ARBA00022723"/>
    </source>
</evidence>
<reference evidence="12" key="2">
    <citation type="journal article" date="2016" name="Genome Announc.">
        <title>Draft Genome Sequences of Two Novel Amoeba-Resistant Intranuclear Bacteria, 'Candidatus Berkiella cookevillensis' and 'Candidatus Berkiella aquae'.</title>
        <authorList>
            <person name="Mehari Y.T."/>
            <person name="Arivett B.A."/>
            <person name="Farone A.L."/>
            <person name="Gunderson J.H."/>
            <person name="Farone M.B."/>
        </authorList>
    </citation>
    <scope>NUCLEOTIDE SEQUENCE</scope>
    <source>
        <strain evidence="12">CC99</strain>
    </source>
</reference>
<keyword evidence="6 9" id="KW-0224">Dipeptidase</keyword>
<evidence type="ECO:0000256" key="7">
    <source>
        <dbReference type="ARBA" id="ARBA00023049"/>
    </source>
</evidence>
<comment type="caution">
    <text evidence="11">The sequence shown here is derived from an EMBL/GenBank/DDBJ whole genome shotgun (WGS) entry which is preliminary data.</text>
</comment>
<dbReference type="RefSeq" id="WP_141651854.1">
    <property type="nucleotide sequence ID" value="NZ_LKHV02000001.1"/>
</dbReference>
<dbReference type="GO" id="GO:0006508">
    <property type="term" value="P:proteolysis"/>
    <property type="evidence" value="ECO:0007669"/>
    <property type="project" value="UniProtKB-KW"/>
</dbReference>
<reference evidence="11" key="1">
    <citation type="submission" date="2015-09" db="EMBL/GenBank/DDBJ databases">
        <title>Draft Genome Sequences of Two Novel Amoeba-resistant Intranuclear Bacteria, Candidatus Berkiella cookevillensis and Candidatus Berkiella aquae.</title>
        <authorList>
            <person name="Mehari Y.T."/>
            <person name="Arivett B.A."/>
            <person name="Farone A.L."/>
            <person name="Gunderson J.H."/>
            <person name="Farone M.B."/>
        </authorList>
    </citation>
    <scope>NUCLEOTIDE SEQUENCE [LARGE SCALE GENOMIC DNA]</scope>
    <source>
        <strain evidence="11">CC99</strain>
    </source>
</reference>
<evidence type="ECO:0000256" key="9">
    <source>
        <dbReference type="HAMAP-Rule" id="MF_01924"/>
    </source>
</evidence>
<dbReference type="GO" id="GO:0008270">
    <property type="term" value="F:zinc ion binding"/>
    <property type="evidence" value="ECO:0007669"/>
    <property type="project" value="UniProtKB-UniRule"/>
</dbReference>
<dbReference type="Pfam" id="PF01427">
    <property type="entry name" value="Peptidase_M15"/>
    <property type="match status" value="1"/>
</dbReference>
<feature type="binding site" evidence="9">
    <location>
        <position position="131"/>
    </location>
    <ligand>
        <name>Zn(2+)</name>
        <dbReference type="ChEBI" id="CHEBI:29105"/>
        <note>catalytic</note>
    </ligand>
</feature>
<keyword evidence="7 9" id="KW-0482">Metalloprotease</keyword>
<dbReference type="PANTHER" id="PTHR43126:SF1">
    <property type="entry name" value="D-ALANYL-D-ALANINE DIPEPTIDASE"/>
    <property type="match status" value="1"/>
</dbReference>
<feature type="active site" description="Proton donor/acceptor" evidence="9">
    <location>
        <position position="191"/>
    </location>
</feature>
<keyword evidence="8 10" id="KW-0961">Cell wall biogenesis/degradation</keyword>
<dbReference type="GO" id="GO:0160237">
    <property type="term" value="F:D-Ala-D-Ala dipeptidase activity"/>
    <property type="evidence" value="ECO:0007669"/>
    <property type="project" value="UniProtKB-EC"/>
</dbReference>
<sequence>MPDSFVTLGDETPFIIDLKYTSDDNLMGRPLAGYTPDIQACLTLPALQGLLKLHEYIQDADVKKAFNIREPRVLILDSYRPQRASEDFWQWAHSSCDKNKSDYYPNIDKADFFKLGYIVRRSSHSRGSTVDCNIVDVSGSQIKAVDMGTCFDFMDVLSHPANTQVSTQAYQNRQLLQRLMRECGFVGIEQEWWHFSLIDEPFPDTYFDFPFPKR</sequence>
<comment type="similarity">
    <text evidence="9 10">Belongs to the peptidase M15D family.</text>
</comment>
<name>A0A0Q9YUR4_9GAMM</name>
<protein>
    <recommendedName>
        <fullName evidence="9 10">D-alanyl-D-alanine dipeptidase</fullName>
        <shortName evidence="9 10">D-Ala-D-Ala dipeptidase</shortName>
        <ecNumber evidence="9 10">3.4.13.22</ecNumber>
    </recommendedName>
</protein>
<evidence type="ECO:0000256" key="2">
    <source>
        <dbReference type="ARBA" id="ARBA00022670"/>
    </source>
</evidence>
<evidence type="ECO:0000256" key="4">
    <source>
        <dbReference type="ARBA" id="ARBA00022801"/>
    </source>
</evidence>
<dbReference type="EC" id="3.4.13.22" evidence="9 10"/>
<keyword evidence="13" id="KW-1185">Reference proteome</keyword>
<keyword evidence="2 9" id="KW-0645">Protease</keyword>
<dbReference type="Gene3D" id="3.30.1380.10">
    <property type="match status" value="1"/>
</dbReference>
<keyword evidence="4 9" id="KW-0378">Hydrolase</keyword>
<dbReference type="GO" id="GO:0008237">
    <property type="term" value="F:metallopeptidase activity"/>
    <property type="evidence" value="ECO:0007669"/>
    <property type="project" value="UniProtKB-KW"/>
</dbReference>
<evidence type="ECO:0000313" key="12">
    <source>
        <dbReference type="EMBL" id="MCS5708560.1"/>
    </source>
</evidence>
<dbReference type="STRING" id="437022.CC99x_00080"/>
<dbReference type="InterPro" id="IPR000755">
    <property type="entry name" value="A_A_dipeptidase"/>
</dbReference>
<evidence type="ECO:0000256" key="6">
    <source>
        <dbReference type="ARBA" id="ARBA00022997"/>
    </source>
</evidence>
<evidence type="ECO:0000313" key="13">
    <source>
        <dbReference type="Proteomes" id="UP000051494"/>
    </source>
</evidence>
<dbReference type="EMBL" id="LKHV02000001">
    <property type="protein sequence ID" value="MCS5708560.1"/>
    <property type="molecule type" value="Genomic_DNA"/>
</dbReference>
<comment type="function">
    <text evidence="9 10">Catalyzes hydrolysis of the D-alanyl-D-alanine dipeptide.</text>
</comment>
<evidence type="ECO:0000256" key="1">
    <source>
        <dbReference type="ARBA" id="ARBA00001362"/>
    </source>
</evidence>
<gene>
    <name evidence="11" type="primary">vanX</name>
    <name evidence="9" type="synonym">ddpX</name>
    <name evidence="11" type="ORF">CC99x_00080</name>
    <name evidence="12" type="ORF">CC99x_006515</name>
</gene>
<accession>A0A0Q9YUR4</accession>
<comment type="catalytic activity">
    <reaction evidence="1 9 10">
        <text>D-alanyl-D-alanine + H2O = 2 D-alanine</text>
        <dbReference type="Rhea" id="RHEA:20661"/>
        <dbReference type="ChEBI" id="CHEBI:15377"/>
        <dbReference type="ChEBI" id="CHEBI:57416"/>
        <dbReference type="ChEBI" id="CHEBI:57822"/>
        <dbReference type="EC" id="3.4.13.22"/>
    </reaction>
</comment>
<feature type="binding site" evidence="9">
    <location>
        <position position="124"/>
    </location>
    <ligand>
        <name>Zn(2+)</name>
        <dbReference type="ChEBI" id="CHEBI:29105"/>
        <note>catalytic</note>
    </ligand>
</feature>
<dbReference type="PANTHER" id="PTHR43126">
    <property type="entry name" value="D-ALANYL-D-ALANINE DIPEPTIDASE"/>
    <property type="match status" value="1"/>
</dbReference>
<organism evidence="11">
    <name type="scientific">Candidatus Berkiella cookevillensis</name>
    <dbReference type="NCBI Taxonomy" id="437022"/>
    <lineage>
        <taxon>Bacteria</taxon>
        <taxon>Pseudomonadati</taxon>
        <taxon>Pseudomonadota</taxon>
        <taxon>Gammaproteobacteria</taxon>
        <taxon>Candidatus Berkiellales</taxon>
        <taxon>Candidatus Berkiellaceae</taxon>
        <taxon>Candidatus Berkiella</taxon>
    </lineage>
</organism>